<evidence type="ECO:0000256" key="6">
    <source>
        <dbReference type="ARBA" id="ARBA00024912"/>
    </source>
</evidence>
<dbReference type="FunFam" id="1.25.10.10:FF:000434">
    <property type="entry name" value="Hsp70 nucleotide exchange factor fes1"/>
    <property type="match status" value="1"/>
</dbReference>
<evidence type="ECO:0000313" key="9">
    <source>
        <dbReference type="Proteomes" id="UP000781932"/>
    </source>
</evidence>
<protein>
    <recommendedName>
        <fullName evidence="7">Nucleotide exchange factor Fes1 domain-containing protein</fullName>
    </recommendedName>
</protein>
<feature type="domain" description="Nucleotide exchange factor Fes1" evidence="7">
    <location>
        <begin position="5"/>
        <end position="98"/>
    </location>
</feature>
<sequence length="219" mass="23506">MDKNLNELLKWSIENQETGQNGETGAATGVAPAAAPASTLSPEAIAALFGGGPSDAELMKAAMEVITSTDPEVTLESKVTAFDNFEQLIEGLDNANNMANLSLWTPLLSCLAHDEHDIRRMAAWCVGTAVQNNEPSQERLLAMGDAGIPALVAMAIKEDEKEAVRRKALYALSSAVRNYQPGMDAFTDELAKKGIRSGKVDAVNMEEIDKVMDDLRAKI</sequence>
<evidence type="ECO:0000256" key="5">
    <source>
        <dbReference type="ARBA" id="ARBA00022845"/>
    </source>
</evidence>
<keyword evidence="5" id="KW-0810">Translation regulation</keyword>
<dbReference type="GeneID" id="62157127"/>
<dbReference type="RefSeq" id="XP_038750645.1">
    <property type="nucleotide sequence ID" value="XM_038884053.1"/>
</dbReference>
<dbReference type="GO" id="GO:0000774">
    <property type="term" value="F:adenyl-nucleotide exchange factor activity"/>
    <property type="evidence" value="ECO:0007669"/>
    <property type="project" value="TreeGrafter"/>
</dbReference>
<dbReference type="PANTHER" id="PTHR19316">
    <property type="entry name" value="PROTEIN FOLDING REGULATOR"/>
    <property type="match status" value="1"/>
</dbReference>
<proteinExistence type="inferred from homology"/>
<keyword evidence="4" id="KW-0677">Repeat</keyword>
<dbReference type="EMBL" id="JAATWM020000003">
    <property type="protein sequence ID" value="KAF9881184.1"/>
    <property type="molecule type" value="Genomic_DNA"/>
</dbReference>
<comment type="function">
    <text evidence="6">Functions as a nucleotide exchange factor (NEF) for Hsp70 chaperones which accelerates the release of ADP. Required for fully efficient Hsp70-mediated folding of proteins.</text>
</comment>
<reference evidence="8" key="2">
    <citation type="submission" date="2020-11" db="EMBL/GenBank/DDBJ databases">
        <title>Whole genome sequencing of Colletotrichum sp.</title>
        <authorList>
            <person name="Li H."/>
        </authorList>
    </citation>
    <scope>NUCLEOTIDE SEQUENCE</scope>
    <source>
        <strain evidence="8">CkLH20</strain>
    </source>
</reference>
<dbReference type="InterPro" id="IPR013918">
    <property type="entry name" value="Nucleotide_exch_fac_Fes1"/>
</dbReference>
<dbReference type="GO" id="GO:0005783">
    <property type="term" value="C:endoplasmic reticulum"/>
    <property type="evidence" value="ECO:0007669"/>
    <property type="project" value="TreeGrafter"/>
</dbReference>
<dbReference type="InterPro" id="IPR050693">
    <property type="entry name" value="Hsp70_NEF-Inhibitors"/>
</dbReference>
<dbReference type="Gene3D" id="1.25.10.10">
    <property type="entry name" value="Leucine-rich Repeat Variant"/>
    <property type="match status" value="1"/>
</dbReference>
<comment type="caution">
    <text evidence="8">The sequence shown here is derived from an EMBL/GenBank/DDBJ whole genome shotgun (WGS) entry which is preliminary data.</text>
</comment>
<comment type="similarity">
    <text evidence="2">Belongs to the FES1 family.</text>
</comment>
<dbReference type="OrthoDB" id="10250458at2759"/>
<dbReference type="PANTHER" id="PTHR19316:SF18">
    <property type="entry name" value="HSP70-BINDING PROTEIN 1"/>
    <property type="match status" value="1"/>
</dbReference>
<dbReference type="Proteomes" id="UP000781932">
    <property type="component" value="Unassembled WGS sequence"/>
</dbReference>
<dbReference type="Pfam" id="PF08609">
    <property type="entry name" value="Fes1"/>
    <property type="match status" value="1"/>
</dbReference>
<name>A0A9P6IEX5_9PEZI</name>
<accession>A0A9P6IEX5</accession>
<keyword evidence="3" id="KW-0963">Cytoplasm</keyword>
<dbReference type="InterPro" id="IPR016024">
    <property type="entry name" value="ARM-type_fold"/>
</dbReference>
<reference evidence="8" key="1">
    <citation type="submission" date="2020-03" db="EMBL/GenBank/DDBJ databases">
        <authorList>
            <person name="He L."/>
        </authorList>
    </citation>
    <scope>NUCLEOTIDE SEQUENCE</scope>
    <source>
        <strain evidence="8">CkLH20</strain>
    </source>
</reference>
<evidence type="ECO:0000256" key="4">
    <source>
        <dbReference type="ARBA" id="ARBA00022737"/>
    </source>
</evidence>
<evidence type="ECO:0000313" key="8">
    <source>
        <dbReference type="EMBL" id="KAF9881184.1"/>
    </source>
</evidence>
<evidence type="ECO:0000256" key="1">
    <source>
        <dbReference type="ARBA" id="ARBA00004496"/>
    </source>
</evidence>
<gene>
    <name evidence="8" type="ORF">CkaCkLH20_01334</name>
</gene>
<dbReference type="GO" id="GO:0006417">
    <property type="term" value="P:regulation of translation"/>
    <property type="evidence" value="ECO:0007669"/>
    <property type="project" value="UniProtKB-KW"/>
</dbReference>
<evidence type="ECO:0000259" key="7">
    <source>
        <dbReference type="Pfam" id="PF08609"/>
    </source>
</evidence>
<dbReference type="SUPFAM" id="SSF48371">
    <property type="entry name" value="ARM repeat"/>
    <property type="match status" value="1"/>
</dbReference>
<evidence type="ECO:0000256" key="3">
    <source>
        <dbReference type="ARBA" id="ARBA00022490"/>
    </source>
</evidence>
<dbReference type="AlphaFoldDB" id="A0A9P6IEX5"/>
<keyword evidence="9" id="KW-1185">Reference proteome</keyword>
<comment type="subcellular location">
    <subcellularLocation>
        <location evidence="1">Cytoplasm</location>
    </subcellularLocation>
</comment>
<dbReference type="InterPro" id="IPR011989">
    <property type="entry name" value="ARM-like"/>
</dbReference>
<evidence type="ECO:0000256" key="2">
    <source>
        <dbReference type="ARBA" id="ARBA00011045"/>
    </source>
</evidence>
<organism evidence="8 9">
    <name type="scientific">Colletotrichum karsti</name>
    <dbReference type="NCBI Taxonomy" id="1095194"/>
    <lineage>
        <taxon>Eukaryota</taxon>
        <taxon>Fungi</taxon>
        <taxon>Dikarya</taxon>
        <taxon>Ascomycota</taxon>
        <taxon>Pezizomycotina</taxon>
        <taxon>Sordariomycetes</taxon>
        <taxon>Hypocreomycetidae</taxon>
        <taxon>Glomerellales</taxon>
        <taxon>Glomerellaceae</taxon>
        <taxon>Colletotrichum</taxon>
        <taxon>Colletotrichum boninense species complex</taxon>
    </lineage>
</organism>